<dbReference type="GeneID" id="66113384"/>
<evidence type="ECO:0000313" key="3">
    <source>
        <dbReference type="Proteomes" id="UP000790833"/>
    </source>
</evidence>
<feature type="compositionally biased region" description="Polar residues" evidence="1">
    <location>
        <begin position="154"/>
        <end position="164"/>
    </location>
</feature>
<comment type="caution">
    <text evidence="2">The sequence shown here is derived from an EMBL/GenBank/DDBJ whole genome shotgun (WGS) entry which is preliminary data.</text>
</comment>
<dbReference type="AlphaFoldDB" id="A0A9P7VDS6"/>
<proteinExistence type="predicted"/>
<protein>
    <submittedName>
        <fullName evidence="2">Uncharacterized protein</fullName>
    </submittedName>
</protein>
<evidence type="ECO:0000313" key="2">
    <source>
        <dbReference type="EMBL" id="KAG7196004.1"/>
    </source>
</evidence>
<feature type="region of interest" description="Disordered" evidence="1">
    <location>
        <begin position="243"/>
        <end position="266"/>
    </location>
</feature>
<dbReference type="RefSeq" id="XP_043051549.1">
    <property type="nucleotide sequence ID" value="XM_043190872.1"/>
</dbReference>
<organism evidence="2 3">
    <name type="scientific">Scheffersomyces spartinae</name>
    <dbReference type="NCBI Taxonomy" id="45513"/>
    <lineage>
        <taxon>Eukaryota</taxon>
        <taxon>Fungi</taxon>
        <taxon>Dikarya</taxon>
        <taxon>Ascomycota</taxon>
        <taxon>Saccharomycotina</taxon>
        <taxon>Pichiomycetes</taxon>
        <taxon>Debaryomycetaceae</taxon>
        <taxon>Scheffersomyces</taxon>
    </lineage>
</organism>
<evidence type="ECO:0000256" key="1">
    <source>
        <dbReference type="SAM" id="MobiDB-lite"/>
    </source>
</evidence>
<keyword evidence="3" id="KW-1185">Reference proteome</keyword>
<dbReference type="Proteomes" id="UP000790833">
    <property type="component" value="Unassembled WGS sequence"/>
</dbReference>
<gene>
    <name evidence="2" type="ORF">KQ657_000010</name>
</gene>
<dbReference type="EMBL" id="JAHMUF010000001">
    <property type="protein sequence ID" value="KAG7196004.1"/>
    <property type="molecule type" value="Genomic_DNA"/>
</dbReference>
<feature type="region of interest" description="Disordered" evidence="1">
    <location>
        <begin position="142"/>
        <end position="164"/>
    </location>
</feature>
<name>A0A9P7VDS6_9ASCO</name>
<sequence length="266" mass="30018">MDAATGTGGSIADSLEEFDKRYSESYNQILSSPILFNQCSEEIPDEQQQQQQSMNASVFITYQDFNTRLELSSPLMEDTPTFSTPKVNMNIAEDKYEPEVKMEFEPPQGETQREQKSATYIDNNNNNHHQVDLFRRNKSFSFSSRSMTSSRESNGNNTTINQNYTSTSPVTIAKLKRQLSITIPAKPSQYVGNPFYKRQLHKLTSCLPTMDLIFAGTKLSRSNSKITKSRKNSVRADDGICLLGRQSQMNSNPDTSSDNDSETLNL</sequence>
<feature type="compositionally biased region" description="Low complexity" evidence="1">
    <location>
        <begin position="142"/>
        <end position="153"/>
    </location>
</feature>
<reference evidence="2" key="1">
    <citation type="submission" date="2021-03" db="EMBL/GenBank/DDBJ databases">
        <authorList>
            <person name="Palmer J.M."/>
        </authorList>
    </citation>
    <scope>NUCLEOTIDE SEQUENCE</scope>
    <source>
        <strain evidence="2">ARV_011</strain>
    </source>
</reference>
<feature type="compositionally biased region" description="Acidic residues" evidence="1">
    <location>
        <begin position="257"/>
        <end position="266"/>
    </location>
</feature>
<accession>A0A9P7VDS6</accession>